<dbReference type="Gene3D" id="1.10.287.810">
    <property type="entry name" value="Mitochondrial import inner membrane translocase subunit tim13 like domains"/>
    <property type="match status" value="1"/>
</dbReference>
<dbReference type="GO" id="GO:0046872">
    <property type="term" value="F:metal ion binding"/>
    <property type="evidence" value="ECO:0007669"/>
    <property type="project" value="UniProtKB-KW"/>
</dbReference>
<dbReference type="GO" id="GO:0015031">
    <property type="term" value="P:protein transport"/>
    <property type="evidence" value="ECO:0007669"/>
    <property type="project" value="UniProtKB-KW"/>
</dbReference>
<comment type="subunit">
    <text evidence="10">Heterohexamer.</text>
</comment>
<dbReference type="EnsemblMetazoa" id="G16785.2">
    <property type="protein sequence ID" value="G16785.2:cds"/>
    <property type="gene ID" value="G16785"/>
</dbReference>
<keyword evidence="14" id="KW-1185">Reference proteome</keyword>
<evidence type="ECO:0000256" key="2">
    <source>
        <dbReference type="ARBA" id="ARBA00022448"/>
    </source>
</evidence>
<dbReference type="EMBL" id="JH818456">
    <property type="protein sequence ID" value="EKC31866.1"/>
    <property type="molecule type" value="Genomic_DNA"/>
</dbReference>
<sequence length="93" mass="10528">MDYSGGSNAKLDPAKRDEFMNEVKQQLAIASAQELLQKMTNKCFKKCITKPGTSLSNSEHKCVAMCMDRYIDTQNLVAQAFSSRLQQEMSRMQ</sequence>
<comment type="subcellular location">
    <subcellularLocation>
        <location evidence="10">Mitochondrion inner membrane</location>
        <topology evidence="10">Peripheral membrane protein</topology>
        <orientation evidence="10">Intermembrane side</orientation>
    </subcellularLocation>
</comment>
<keyword evidence="8 10" id="KW-1015">Disulfide bond</keyword>
<comment type="domain">
    <text evidence="10">The twin CX3C motif contains 4 conserved Cys residues that form 2 disulfide bonds in the mitochondrial intermembrane space.</text>
</comment>
<dbReference type="EnsemblMetazoa" id="G16789.2">
    <property type="protein sequence ID" value="G16789.2:cds"/>
    <property type="gene ID" value="G16789"/>
</dbReference>
<reference evidence="13" key="2">
    <citation type="submission" date="2022-08" db="UniProtKB">
        <authorList>
            <consortium name="EnsemblMetazoa"/>
        </authorList>
    </citation>
    <scope>IDENTIFICATION</scope>
    <source>
        <strain evidence="13">05x7-T-G4-1.051#20</strain>
    </source>
</reference>
<dbReference type="InterPro" id="IPR035427">
    <property type="entry name" value="Tim10-like_dom_sf"/>
</dbReference>
<comment type="function">
    <text evidence="10">Mitochondrial intermembrane chaperone that participates in the import and insertion of some multi-pass transmembrane proteins into the mitochondrial inner membrane. Also required for the transfer of beta-barrel precursors from the TOM complex to the sorting and assembly machinery (SAM complex) of the outer membrane. Acts as a chaperone-like protein that protects the hydrophobic precursors from aggregation and guide them through the mitochondrial intermembrane space.</text>
</comment>
<proteinExistence type="inferred from homology"/>
<dbReference type="FunCoup" id="K1RCL2">
    <property type="interactions" value="1377"/>
</dbReference>
<keyword evidence="3" id="KW-0479">Metal-binding</keyword>
<keyword evidence="6 10" id="KW-0811">Translocation</keyword>
<accession>K1RCL2</accession>
<reference evidence="12" key="1">
    <citation type="journal article" date="2012" name="Nature">
        <title>The oyster genome reveals stress adaptation and complexity of shell formation.</title>
        <authorList>
            <person name="Zhang G."/>
            <person name="Fang X."/>
            <person name="Guo X."/>
            <person name="Li L."/>
            <person name="Luo R."/>
            <person name="Xu F."/>
            <person name="Yang P."/>
            <person name="Zhang L."/>
            <person name="Wang X."/>
            <person name="Qi H."/>
            <person name="Xiong Z."/>
            <person name="Que H."/>
            <person name="Xie Y."/>
            <person name="Holland P.W."/>
            <person name="Paps J."/>
            <person name="Zhu Y."/>
            <person name="Wu F."/>
            <person name="Chen Y."/>
            <person name="Wang J."/>
            <person name="Peng C."/>
            <person name="Meng J."/>
            <person name="Yang L."/>
            <person name="Liu J."/>
            <person name="Wen B."/>
            <person name="Zhang N."/>
            <person name="Huang Z."/>
            <person name="Zhu Q."/>
            <person name="Feng Y."/>
            <person name="Mount A."/>
            <person name="Hedgecock D."/>
            <person name="Xu Z."/>
            <person name="Liu Y."/>
            <person name="Domazet-Loso T."/>
            <person name="Du Y."/>
            <person name="Sun X."/>
            <person name="Zhang S."/>
            <person name="Liu B."/>
            <person name="Cheng P."/>
            <person name="Jiang X."/>
            <person name="Li J."/>
            <person name="Fan D."/>
            <person name="Wang W."/>
            <person name="Fu W."/>
            <person name="Wang T."/>
            <person name="Wang B."/>
            <person name="Zhang J."/>
            <person name="Peng Z."/>
            <person name="Li Y."/>
            <person name="Li N."/>
            <person name="Wang J."/>
            <person name="Chen M."/>
            <person name="He Y."/>
            <person name="Tan F."/>
            <person name="Song X."/>
            <person name="Zheng Q."/>
            <person name="Huang R."/>
            <person name="Yang H."/>
            <person name="Du X."/>
            <person name="Chen L."/>
            <person name="Yang M."/>
            <person name="Gaffney P.M."/>
            <person name="Wang S."/>
            <person name="Luo L."/>
            <person name="She Z."/>
            <person name="Ming Y."/>
            <person name="Huang W."/>
            <person name="Zhang S."/>
            <person name="Huang B."/>
            <person name="Zhang Y."/>
            <person name="Qu T."/>
            <person name="Ni P."/>
            <person name="Miao G."/>
            <person name="Wang J."/>
            <person name="Wang Q."/>
            <person name="Steinberg C.E."/>
            <person name="Wang H."/>
            <person name="Li N."/>
            <person name="Qian L."/>
            <person name="Zhang G."/>
            <person name="Li Y."/>
            <person name="Yang H."/>
            <person name="Liu X."/>
            <person name="Wang J."/>
            <person name="Yin Y."/>
            <person name="Wang J."/>
        </authorList>
    </citation>
    <scope>NUCLEOTIDE SEQUENCE [LARGE SCALE GENOMIC DNA]</scope>
    <source>
        <strain evidence="12">05x7-T-G4-1.051#20</strain>
    </source>
</reference>
<dbReference type="EnsemblMetazoa" id="G16789.4">
    <property type="protein sequence ID" value="G16789.4:cds"/>
    <property type="gene ID" value="G16789"/>
</dbReference>
<evidence type="ECO:0000256" key="9">
    <source>
        <dbReference type="ARBA" id="ARBA00023186"/>
    </source>
</evidence>
<organism evidence="12">
    <name type="scientific">Magallana gigas</name>
    <name type="common">Pacific oyster</name>
    <name type="synonym">Crassostrea gigas</name>
    <dbReference type="NCBI Taxonomy" id="29159"/>
    <lineage>
        <taxon>Eukaryota</taxon>
        <taxon>Metazoa</taxon>
        <taxon>Spiralia</taxon>
        <taxon>Lophotrochozoa</taxon>
        <taxon>Mollusca</taxon>
        <taxon>Bivalvia</taxon>
        <taxon>Autobranchia</taxon>
        <taxon>Pteriomorphia</taxon>
        <taxon>Ostreida</taxon>
        <taxon>Ostreoidea</taxon>
        <taxon>Ostreidae</taxon>
        <taxon>Magallana</taxon>
    </lineage>
</organism>
<dbReference type="Pfam" id="PF02953">
    <property type="entry name" value="zf-Tim10_DDP"/>
    <property type="match status" value="1"/>
</dbReference>
<comment type="similarity">
    <text evidence="1 10">Belongs to the small Tim family.</text>
</comment>
<keyword evidence="5 10" id="KW-0653">Protein transport</keyword>
<dbReference type="GO" id="GO:0045039">
    <property type="term" value="P:protein insertion into mitochondrial inner membrane"/>
    <property type="evidence" value="ECO:0007669"/>
    <property type="project" value="UniProtKB-ARBA"/>
</dbReference>
<keyword evidence="9 10" id="KW-0143">Chaperone</keyword>
<dbReference type="GO" id="GO:0005743">
    <property type="term" value="C:mitochondrial inner membrane"/>
    <property type="evidence" value="ECO:0007669"/>
    <property type="project" value="UniProtKB-SubCell"/>
</dbReference>
<evidence type="ECO:0000313" key="12">
    <source>
        <dbReference type="EMBL" id="EKC31866.1"/>
    </source>
</evidence>
<dbReference type="Proteomes" id="UP000005408">
    <property type="component" value="Unassembled WGS sequence"/>
</dbReference>
<evidence type="ECO:0000313" key="14">
    <source>
        <dbReference type="Proteomes" id="UP000005408"/>
    </source>
</evidence>
<dbReference type="GO" id="GO:0042719">
    <property type="term" value="C:mitochondrial intermembrane space chaperone complex"/>
    <property type="evidence" value="ECO:0007669"/>
    <property type="project" value="UniProtKB-ARBA"/>
</dbReference>
<name>K1RCL2_MAGGI</name>
<evidence type="ECO:0000256" key="5">
    <source>
        <dbReference type="ARBA" id="ARBA00022927"/>
    </source>
</evidence>
<keyword evidence="2 10" id="KW-0813">Transport</keyword>
<evidence type="ECO:0000256" key="7">
    <source>
        <dbReference type="ARBA" id="ARBA00023128"/>
    </source>
</evidence>
<dbReference type="EnsemblMetazoa" id="G16785.1">
    <property type="protein sequence ID" value="G16785.1:cds"/>
    <property type="gene ID" value="G16785"/>
</dbReference>
<dbReference type="OMA" id="MAAWNQV"/>
<evidence type="ECO:0000256" key="3">
    <source>
        <dbReference type="ARBA" id="ARBA00022723"/>
    </source>
</evidence>
<dbReference type="HOGENOM" id="CLU_141397_0_2_1"/>
<gene>
    <name evidence="12" type="ORF">CGI_10011086</name>
</gene>
<dbReference type="FunFam" id="1.10.287.810:FF:000001">
    <property type="entry name" value="mitochondrial import inner membrane translocase subunit TIM13"/>
    <property type="match status" value="1"/>
</dbReference>
<evidence type="ECO:0000313" key="13">
    <source>
        <dbReference type="EnsemblMetazoa" id="G16785.1:cds"/>
    </source>
</evidence>
<evidence type="ECO:0000256" key="6">
    <source>
        <dbReference type="ARBA" id="ARBA00023010"/>
    </source>
</evidence>
<evidence type="ECO:0000256" key="10">
    <source>
        <dbReference type="RuleBase" id="RU367043"/>
    </source>
</evidence>
<dbReference type="OrthoDB" id="7813104at2759"/>
<evidence type="ECO:0000259" key="11">
    <source>
        <dbReference type="Pfam" id="PF02953"/>
    </source>
</evidence>
<protein>
    <recommendedName>
        <fullName evidence="10">Mitochondrial import inner membrane translocase subunit</fullName>
    </recommendedName>
</protein>
<dbReference type="InterPro" id="IPR004217">
    <property type="entry name" value="Tim10-like"/>
</dbReference>
<keyword evidence="10" id="KW-0999">Mitochondrion inner membrane</keyword>
<dbReference type="AlphaFoldDB" id="K1RCL2"/>
<evidence type="ECO:0000256" key="4">
    <source>
        <dbReference type="ARBA" id="ARBA00022833"/>
    </source>
</evidence>
<dbReference type="SUPFAM" id="SSF144122">
    <property type="entry name" value="Tim10-like"/>
    <property type="match status" value="1"/>
</dbReference>
<keyword evidence="10" id="KW-0472">Membrane</keyword>
<evidence type="ECO:0000256" key="8">
    <source>
        <dbReference type="ARBA" id="ARBA00023157"/>
    </source>
</evidence>
<keyword evidence="7 10" id="KW-0496">Mitochondrion</keyword>
<keyword evidence="4" id="KW-0862">Zinc</keyword>
<feature type="domain" description="Tim10-like" evidence="11">
    <location>
        <begin position="22"/>
        <end position="82"/>
    </location>
</feature>
<evidence type="ECO:0000256" key="1">
    <source>
        <dbReference type="ARBA" id="ARBA00006720"/>
    </source>
</evidence>